<gene>
    <name evidence="2" type="ORF">Salat_2759800</name>
</gene>
<comment type="caution">
    <text evidence="2">The sequence shown here is derived from an EMBL/GenBank/DDBJ whole genome shotgun (WGS) entry which is preliminary data.</text>
</comment>
<feature type="region of interest" description="Disordered" evidence="1">
    <location>
        <begin position="116"/>
        <end position="137"/>
    </location>
</feature>
<reference evidence="2" key="1">
    <citation type="submission" date="2020-06" db="EMBL/GenBank/DDBJ databases">
        <authorList>
            <person name="Li T."/>
            <person name="Hu X."/>
            <person name="Zhang T."/>
            <person name="Song X."/>
            <person name="Zhang H."/>
            <person name="Dai N."/>
            <person name="Sheng W."/>
            <person name="Hou X."/>
            <person name="Wei L."/>
        </authorList>
    </citation>
    <scope>NUCLEOTIDE SEQUENCE</scope>
    <source>
        <strain evidence="2">3651</strain>
        <tissue evidence="2">Leaf</tissue>
    </source>
</reference>
<evidence type="ECO:0000313" key="2">
    <source>
        <dbReference type="EMBL" id="KAK4413472.1"/>
    </source>
</evidence>
<accession>A0AAE1XL66</accession>
<protein>
    <submittedName>
        <fullName evidence="2">Uncharacterized protein</fullName>
    </submittedName>
</protein>
<evidence type="ECO:0000313" key="3">
    <source>
        <dbReference type="Proteomes" id="UP001293254"/>
    </source>
</evidence>
<proteinExistence type="predicted"/>
<keyword evidence="3" id="KW-1185">Reference proteome</keyword>
<dbReference type="AlphaFoldDB" id="A0AAE1XL66"/>
<reference evidence="2" key="2">
    <citation type="journal article" date="2024" name="Plant">
        <title>Genomic evolution and insights into agronomic trait innovations of Sesamum species.</title>
        <authorList>
            <person name="Miao H."/>
            <person name="Wang L."/>
            <person name="Qu L."/>
            <person name="Liu H."/>
            <person name="Sun Y."/>
            <person name="Le M."/>
            <person name="Wang Q."/>
            <person name="Wei S."/>
            <person name="Zheng Y."/>
            <person name="Lin W."/>
            <person name="Duan Y."/>
            <person name="Cao H."/>
            <person name="Xiong S."/>
            <person name="Wang X."/>
            <person name="Wei L."/>
            <person name="Li C."/>
            <person name="Ma Q."/>
            <person name="Ju M."/>
            <person name="Zhao R."/>
            <person name="Li G."/>
            <person name="Mu C."/>
            <person name="Tian Q."/>
            <person name="Mei H."/>
            <person name="Zhang T."/>
            <person name="Gao T."/>
            <person name="Zhang H."/>
        </authorList>
    </citation>
    <scope>NUCLEOTIDE SEQUENCE</scope>
    <source>
        <strain evidence="2">3651</strain>
    </source>
</reference>
<feature type="region of interest" description="Disordered" evidence="1">
    <location>
        <begin position="1"/>
        <end position="38"/>
    </location>
</feature>
<organism evidence="2 3">
    <name type="scientific">Sesamum alatum</name>
    <dbReference type="NCBI Taxonomy" id="300844"/>
    <lineage>
        <taxon>Eukaryota</taxon>
        <taxon>Viridiplantae</taxon>
        <taxon>Streptophyta</taxon>
        <taxon>Embryophyta</taxon>
        <taxon>Tracheophyta</taxon>
        <taxon>Spermatophyta</taxon>
        <taxon>Magnoliopsida</taxon>
        <taxon>eudicotyledons</taxon>
        <taxon>Gunneridae</taxon>
        <taxon>Pentapetalae</taxon>
        <taxon>asterids</taxon>
        <taxon>lamiids</taxon>
        <taxon>Lamiales</taxon>
        <taxon>Pedaliaceae</taxon>
        <taxon>Sesamum</taxon>
    </lineage>
</organism>
<feature type="compositionally biased region" description="Basic and acidic residues" evidence="1">
    <location>
        <begin position="1"/>
        <end position="32"/>
    </location>
</feature>
<dbReference type="Proteomes" id="UP001293254">
    <property type="component" value="Unassembled WGS sequence"/>
</dbReference>
<sequence length="158" mass="17487">MFHHDKAVAEQKIHELQEGLDRAQAKEKEASEAKATTNARVAALEAQLSATLEESKKKVVDALESGRTEGSQLVSLLGRPRVSRKVTRPSFSLRSTKSPSPTLDFKKQHLQRFVEGFDQNQHDSSLDPNLQPYPEENAPEVAGEDEFATLVVEIGNLP</sequence>
<dbReference type="EMBL" id="JACGWO010000012">
    <property type="protein sequence ID" value="KAK4413472.1"/>
    <property type="molecule type" value="Genomic_DNA"/>
</dbReference>
<evidence type="ECO:0000256" key="1">
    <source>
        <dbReference type="SAM" id="MobiDB-lite"/>
    </source>
</evidence>
<name>A0AAE1XL66_9LAMI</name>